<dbReference type="Proteomes" id="UP000248484">
    <property type="component" value="Unplaced"/>
</dbReference>
<organism evidence="2 3">
    <name type="scientific">Physeter macrocephalus</name>
    <name type="common">Sperm whale</name>
    <name type="synonym">Physeter catodon</name>
    <dbReference type="NCBI Taxonomy" id="9755"/>
    <lineage>
        <taxon>Eukaryota</taxon>
        <taxon>Metazoa</taxon>
        <taxon>Chordata</taxon>
        <taxon>Craniata</taxon>
        <taxon>Vertebrata</taxon>
        <taxon>Euteleostomi</taxon>
        <taxon>Mammalia</taxon>
        <taxon>Eutheria</taxon>
        <taxon>Laurasiatheria</taxon>
        <taxon>Artiodactyla</taxon>
        <taxon>Whippomorpha</taxon>
        <taxon>Cetacea</taxon>
        <taxon>Odontoceti</taxon>
        <taxon>Physeteridae</taxon>
        <taxon>Physeter</taxon>
    </lineage>
</organism>
<keyword evidence="2" id="KW-1185">Reference proteome</keyword>
<feature type="region of interest" description="Disordered" evidence="1">
    <location>
        <begin position="131"/>
        <end position="163"/>
    </location>
</feature>
<evidence type="ECO:0000256" key="1">
    <source>
        <dbReference type="SAM" id="MobiDB-lite"/>
    </source>
</evidence>
<dbReference type="KEGG" id="pcad:129391983"/>
<gene>
    <name evidence="3" type="primary">LOC129391983</name>
</gene>
<protein>
    <submittedName>
        <fullName evidence="3">Uncharacterized protein</fullName>
    </submittedName>
</protein>
<proteinExistence type="predicted"/>
<evidence type="ECO:0000313" key="3">
    <source>
        <dbReference type="RefSeq" id="XP_054939686.1"/>
    </source>
</evidence>
<name>A0A9W2WK78_PHYMC</name>
<sequence>MTLSPTETNEAAAAAAVAAKAVVAAAASLLEHQRQQAQKQQHQQQAPQQRGQQQQRLHRQQQPLQQKREQHCLPSLGPGMVSEEREAESEQLRLLSRVAHLSRFQADEGDATTSCVPTNAVCSDAAAGAASDAAAASPTTFGGRAGIRSRTAPASSLDDKTMP</sequence>
<dbReference type="AlphaFoldDB" id="A0A9W2WK78"/>
<reference evidence="3" key="1">
    <citation type="submission" date="2025-08" db="UniProtKB">
        <authorList>
            <consortium name="RefSeq"/>
        </authorList>
    </citation>
    <scope>IDENTIFICATION</scope>
    <source>
        <tissue evidence="3">Muscle</tissue>
    </source>
</reference>
<evidence type="ECO:0000313" key="2">
    <source>
        <dbReference type="Proteomes" id="UP000248484"/>
    </source>
</evidence>
<feature type="non-terminal residue" evidence="3">
    <location>
        <position position="163"/>
    </location>
</feature>
<dbReference type="RefSeq" id="XP_054939686.1">
    <property type="nucleotide sequence ID" value="XM_055083711.1"/>
</dbReference>
<dbReference type="GeneID" id="129391983"/>
<feature type="compositionally biased region" description="Low complexity" evidence="1">
    <location>
        <begin position="31"/>
        <end position="65"/>
    </location>
</feature>
<accession>A0A9W2WK78</accession>
<feature type="region of interest" description="Disordered" evidence="1">
    <location>
        <begin position="31"/>
        <end position="88"/>
    </location>
</feature>